<dbReference type="InterPro" id="IPR036927">
    <property type="entry name" value="Cyt_c_oxase-like_su1_sf"/>
</dbReference>
<feature type="transmembrane region" description="Helical" evidence="1">
    <location>
        <begin position="7"/>
        <end position="26"/>
    </location>
</feature>
<dbReference type="AlphaFoldDB" id="A0A6N9SX03"/>
<gene>
    <name evidence="2" type="ORF">GTK09_03865</name>
</gene>
<feature type="transmembrane region" description="Helical" evidence="1">
    <location>
        <begin position="67"/>
        <end position="85"/>
    </location>
</feature>
<evidence type="ECO:0000313" key="2">
    <source>
        <dbReference type="EMBL" id="NDW03554.1"/>
    </source>
</evidence>
<dbReference type="Proteomes" id="UP000469011">
    <property type="component" value="Unassembled WGS sequence"/>
</dbReference>
<name>A0A6N9SX03_9HYPH</name>
<sequence length="133" mass="14395">MRNIDKVYVAAGFGWLIFAAGFGTWLGASGHFNFSESHAHIGLLGFVASMLFGLVHRGWPELRERTLAVIQFAVYEIGAIVLLAGKIMVDATGVPNALLMIGSPIVIIGVVLFLWLFLASPARRNTPEMVPAE</sequence>
<keyword evidence="1" id="KW-0812">Transmembrane</keyword>
<comment type="caution">
    <text evidence="2">The sequence shown here is derived from an EMBL/GenBank/DDBJ whole genome shotgun (WGS) entry which is preliminary data.</text>
</comment>
<proteinExistence type="predicted"/>
<protein>
    <submittedName>
        <fullName evidence="2">Uncharacterized protein</fullName>
    </submittedName>
</protein>
<keyword evidence="3" id="KW-1185">Reference proteome</keyword>
<dbReference type="EMBL" id="JAAAMG010000002">
    <property type="protein sequence ID" value="NDW03554.1"/>
    <property type="molecule type" value="Genomic_DNA"/>
</dbReference>
<keyword evidence="1" id="KW-0472">Membrane</keyword>
<dbReference type="SUPFAM" id="SSF81442">
    <property type="entry name" value="Cytochrome c oxidase subunit I-like"/>
    <property type="match status" value="1"/>
</dbReference>
<dbReference type="RefSeq" id="WP_163461174.1">
    <property type="nucleotide sequence ID" value="NZ_JAAAMG010000002.1"/>
</dbReference>
<evidence type="ECO:0000256" key="1">
    <source>
        <dbReference type="SAM" id="Phobius"/>
    </source>
</evidence>
<keyword evidence="1" id="KW-1133">Transmembrane helix</keyword>
<accession>A0A6N9SX03</accession>
<feature type="transmembrane region" description="Helical" evidence="1">
    <location>
        <begin position="97"/>
        <end position="119"/>
    </location>
</feature>
<feature type="transmembrane region" description="Helical" evidence="1">
    <location>
        <begin position="38"/>
        <end position="55"/>
    </location>
</feature>
<organism evidence="2 3">
    <name type="scientific">Jiella pacifica</name>
    <dbReference type="NCBI Taxonomy" id="2696469"/>
    <lineage>
        <taxon>Bacteria</taxon>
        <taxon>Pseudomonadati</taxon>
        <taxon>Pseudomonadota</taxon>
        <taxon>Alphaproteobacteria</taxon>
        <taxon>Hyphomicrobiales</taxon>
        <taxon>Aurantimonadaceae</taxon>
        <taxon>Jiella</taxon>
    </lineage>
</organism>
<reference evidence="2 3" key="1">
    <citation type="submission" date="2020-01" db="EMBL/GenBank/DDBJ databases">
        <title>Jiella pacifica sp. nov.</title>
        <authorList>
            <person name="Xue Z."/>
            <person name="Zhu S."/>
            <person name="Chen J."/>
            <person name="Yang J."/>
        </authorList>
    </citation>
    <scope>NUCLEOTIDE SEQUENCE [LARGE SCALE GENOMIC DNA]</scope>
    <source>
        <strain evidence="2 3">40Bstr34</strain>
    </source>
</reference>
<evidence type="ECO:0000313" key="3">
    <source>
        <dbReference type="Proteomes" id="UP000469011"/>
    </source>
</evidence>